<dbReference type="SUPFAM" id="SSF88659">
    <property type="entry name" value="Sigma3 and sigma4 domains of RNA polymerase sigma factors"/>
    <property type="match status" value="1"/>
</dbReference>
<proteinExistence type="predicted"/>
<dbReference type="InterPro" id="IPR013324">
    <property type="entry name" value="RNA_pol_sigma_r3/r4-like"/>
</dbReference>
<dbReference type="InterPro" id="IPR053812">
    <property type="entry name" value="HTH_Sigma70_ECF-like"/>
</dbReference>
<evidence type="ECO:0000313" key="2">
    <source>
        <dbReference type="EMBL" id="VAW44056.1"/>
    </source>
</evidence>
<gene>
    <name evidence="2" type="ORF">MNBD_GAMMA02-522</name>
</gene>
<feature type="domain" description="RNA polymerase sigma-70 ECF-like HTH" evidence="1">
    <location>
        <begin position="5"/>
        <end position="177"/>
    </location>
</feature>
<dbReference type="EMBL" id="UOFA01000068">
    <property type="protein sequence ID" value="VAW44056.1"/>
    <property type="molecule type" value="Genomic_DNA"/>
</dbReference>
<organism evidence="2">
    <name type="scientific">hydrothermal vent metagenome</name>
    <dbReference type="NCBI Taxonomy" id="652676"/>
    <lineage>
        <taxon>unclassified sequences</taxon>
        <taxon>metagenomes</taxon>
        <taxon>ecological metagenomes</taxon>
    </lineage>
</organism>
<reference evidence="2" key="1">
    <citation type="submission" date="2018-06" db="EMBL/GenBank/DDBJ databases">
        <authorList>
            <person name="Zhirakovskaya E."/>
        </authorList>
    </citation>
    <scope>NUCLEOTIDE SEQUENCE</scope>
</reference>
<protein>
    <recommendedName>
        <fullName evidence="1">RNA polymerase sigma-70 ECF-like HTH domain-containing protein</fullName>
    </recommendedName>
</protein>
<evidence type="ECO:0000259" key="1">
    <source>
        <dbReference type="Pfam" id="PF07638"/>
    </source>
</evidence>
<accession>A0A3B0WHT5</accession>
<name>A0A3B0WHT5_9ZZZZ</name>
<sequence length="188" mass="22090">MNAINDITEFLTNESNLNQDKLDRLFEMLYPEIKKIANIQLAKIIKTSDVTPTLLVNECYLKLNKSANVNLQNRKHFYYLVSRCMRFHLIDLIRKQYKNQNQDNSTSFSMTQITTDDSIGIDLLELNYALERLETMDKELLKIVELRFFGGFSLDEISVLLETNKTKIYRQWLLAKSILINLIDENNE</sequence>
<dbReference type="Pfam" id="PF07638">
    <property type="entry name" value="Sigma70_ECF"/>
    <property type="match status" value="1"/>
</dbReference>
<dbReference type="AlphaFoldDB" id="A0A3B0WHT5"/>